<dbReference type="AlphaFoldDB" id="A0AAE3FS57"/>
<dbReference type="NCBIfam" id="TIGR02537">
    <property type="entry name" value="arch_flag_Nterm"/>
    <property type="match status" value="1"/>
</dbReference>
<keyword evidence="3" id="KW-1185">Reference proteome</keyword>
<evidence type="ECO:0000313" key="2">
    <source>
        <dbReference type="EMBL" id="MCL9814176.1"/>
    </source>
</evidence>
<proteinExistence type="predicted"/>
<keyword evidence="1" id="KW-1133">Transmembrane helix</keyword>
<keyword evidence="1" id="KW-0472">Membrane</keyword>
<feature type="transmembrane region" description="Helical" evidence="1">
    <location>
        <begin position="12"/>
        <end position="39"/>
    </location>
</feature>
<evidence type="ECO:0000313" key="3">
    <source>
        <dbReference type="Proteomes" id="UP001202674"/>
    </source>
</evidence>
<keyword evidence="1" id="KW-0812">Transmembrane</keyword>
<dbReference type="InterPro" id="IPR055713">
    <property type="entry name" value="DUF7289"/>
</dbReference>
<reference evidence="2 3" key="1">
    <citation type="journal article" date="2022" name="Syst. Appl. Microbiol.">
        <title>Natronocalculus amylovorans gen. nov., sp. nov., and Natranaeroarchaeum aerophilus sp. nov., dominant culturable amylolytic natronoarchaea from hypersaline soda lakes in southwestern Siberia.</title>
        <authorList>
            <person name="Sorokin D.Y."/>
            <person name="Elcheninov A.G."/>
            <person name="Khizhniak T.V."/>
            <person name="Koenen M."/>
            <person name="Bale N.J."/>
            <person name="Damste J.S.S."/>
            <person name="Kublanov I.V."/>
        </authorList>
    </citation>
    <scope>NUCLEOTIDE SEQUENCE [LARGE SCALE GENOMIC DNA]</scope>
    <source>
        <strain evidence="2 3">AArc-St1-1</strain>
    </source>
</reference>
<dbReference type="InterPro" id="IPR013373">
    <property type="entry name" value="Flagellin/pilin_N_arc"/>
</dbReference>
<dbReference type="Proteomes" id="UP001202674">
    <property type="component" value="Unassembled WGS sequence"/>
</dbReference>
<sequence length="247" mass="26121">MTPIVSDDRGQSNVIGVALLLAITVIGIGGMAAGIGAVIDENADAADATTVADGFDDSLQPTSTTGHRIGEVRFTSGQVGIEPRQLRVLNETGPIETVPVDALVYKSGETRVAYHSDAVVRGAPGNAWFRTEPPITVDQRSEGPIVISAAQLNASHIGIGGNSDQPVQLETDVSHERHDLGTDSYRIAVETSTPGPWERYFEETGATVETTDRQFAGDSETSVVASVDGDRTAYLITHDLRLEVSHG</sequence>
<organism evidence="2 3">
    <name type="scientific">Natranaeroarchaeum aerophilus</name>
    <dbReference type="NCBI Taxonomy" id="2917711"/>
    <lineage>
        <taxon>Archaea</taxon>
        <taxon>Methanobacteriati</taxon>
        <taxon>Methanobacteriota</taxon>
        <taxon>Stenosarchaea group</taxon>
        <taxon>Halobacteria</taxon>
        <taxon>Halobacteriales</taxon>
        <taxon>Natronoarchaeaceae</taxon>
        <taxon>Natranaeroarchaeum</taxon>
    </lineage>
</organism>
<dbReference type="RefSeq" id="WP_250597054.1">
    <property type="nucleotide sequence ID" value="NZ_JAKRVY010000006.1"/>
</dbReference>
<protein>
    <submittedName>
        <fullName evidence="2">Type IV pilin</fullName>
    </submittedName>
</protein>
<accession>A0AAE3FS57</accession>
<name>A0AAE3FS57_9EURY</name>
<comment type="caution">
    <text evidence="2">The sequence shown here is derived from an EMBL/GenBank/DDBJ whole genome shotgun (WGS) entry which is preliminary data.</text>
</comment>
<dbReference type="EMBL" id="JAKRVY010000006">
    <property type="protein sequence ID" value="MCL9814176.1"/>
    <property type="molecule type" value="Genomic_DNA"/>
</dbReference>
<gene>
    <name evidence="2" type="ORF">AArcSt11_10980</name>
</gene>
<evidence type="ECO:0000256" key="1">
    <source>
        <dbReference type="SAM" id="Phobius"/>
    </source>
</evidence>
<dbReference type="Pfam" id="PF23960">
    <property type="entry name" value="DUF7289"/>
    <property type="match status" value="1"/>
</dbReference>